<sequence>EMYPTVKFDFLGYQFRPRQVATSQRNEFFCGYTPAASPAALKSMRATIKSLNIPRQTPGTLAEIAKQINPLLRGWIAYYGRFSRSDLFSLADYVNRKLKAWIMRKYKRFRFHKTRASQFLRQLARDRRDLFVHWQAFGTNTFT</sequence>
<organism evidence="2 3">
    <name type="scientific">Rhizobium aethiopicum</name>
    <dbReference type="NCBI Taxonomy" id="1138170"/>
    <lineage>
        <taxon>Bacteria</taxon>
        <taxon>Pseudomonadati</taxon>
        <taxon>Pseudomonadota</taxon>
        <taxon>Alphaproteobacteria</taxon>
        <taxon>Hyphomicrobiales</taxon>
        <taxon>Rhizobiaceae</taxon>
        <taxon>Rhizobium/Agrobacterium group</taxon>
        <taxon>Rhizobium</taxon>
    </lineage>
</organism>
<reference evidence="2 3" key="1">
    <citation type="submission" date="2016-08" db="EMBL/GenBank/DDBJ databases">
        <authorList>
            <person name="Seilhamer J.J."/>
        </authorList>
    </citation>
    <scope>NUCLEOTIDE SEQUENCE [LARGE SCALE GENOMIC DNA]</scope>
    <source>
        <strain evidence="2 3">HBR26</strain>
    </source>
</reference>
<name>A0A1C3YD07_9HYPH</name>
<dbReference type="EMBL" id="FMAJ01000035">
    <property type="protein sequence ID" value="SCB62184.1"/>
    <property type="molecule type" value="Genomic_DNA"/>
</dbReference>
<gene>
    <name evidence="2" type="ORF">GA0061105_13524</name>
</gene>
<dbReference type="Pfam" id="PF08388">
    <property type="entry name" value="GIIM"/>
    <property type="match status" value="1"/>
</dbReference>
<accession>A0A1C3YD07</accession>
<dbReference type="STRING" id="1138170.GA0061105_13524"/>
<proteinExistence type="predicted"/>
<feature type="non-terminal residue" evidence="2">
    <location>
        <position position="1"/>
    </location>
</feature>
<dbReference type="RefSeq" id="WP_272785013.1">
    <property type="nucleotide sequence ID" value="NZ_FMAJ01000035.1"/>
</dbReference>
<dbReference type="Proteomes" id="UP000198723">
    <property type="component" value="Unassembled WGS sequence"/>
</dbReference>
<dbReference type="InterPro" id="IPR013597">
    <property type="entry name" value="Mat_intron_G2"/>
</dbReference>
<evidence type="ECO:0000313" key="3">
    <source>
        <dbReference type="Proteomes" id="UP000198723"/>
    </source>
</evidence>
<evidence type="ECO:0000313" key="2">
    <source>
        <dbReference type="EMBL" id="SCB62184.1"/>
    </source>
</evidence>
<feature type="domain" description="Group II intron maturase-specific" evidence="1">
    <location>
        <begin position="41"/>
        <end position="113"/>
    </location>
</feature>
<dbReference type="AlphaFoldDB" id="A0A1C3YD07"/>
<evidence type="ECO:0000259" key="1">
    <source>
        <dbReference type="Pfam" id="PF08388"/>
    </source>
</evidence>
<protein>
    <submittedName>
        <fullName evidence="2">Group II intron, maturase-specific domain</fullName>
    </submittedName>
</protein>